<evidence type="ECO:0000313" key="2">
    <source>
        <dbReference type="EMBL" id="PMQ19293.1"/>
    </source>
</evidence>
<gene>
    <name evidence="2" type="ORF">CIK84_11320</name>
</gene>
<dbReference type="Proteomes" id="UP000235739">
    <property type="component" value="Unassembled WGS sequence"/>
</dbReference>
<evidence type="ECO:0000256" key="1">
    <source>
        <dbReference type="SAM" id="MobiDB-lite"/>
    </source>
</evidence>
<comment type="caution">
    <text evidence="2">The sequence shown here is derived from an EMBL/GenBank/DDBJ whole genome shotgun (WGS) entry which is preliminary data.</text>
</comment>
<dbReference type="AlphaFoldDB" id="A0A2N7RZI1"/>
<reference evidence="2 3" key="1">
    <citation type="journal article" date="2017" name="Elife">
        <title>Extensive horizontal gene transfer in cheese-associated bacteria.</title>
        <authorList>
            <person name="Bonham K.S."/>
            <person name="Wolfe B.E."/>
            <person name="Dutton R.J."/>
        </authorList>
    </citation>
    <scope>NUCLEOTIDE SEQUENCE [LARGE SCALE GENOMIC DNA]</scope>
    <source>
        <strain evidence="2 3">JB182</strain>
    </source>
</reference>
<evidence type="ECO:0000313" key="3">
    <source>
        <dbReference type="Proteomes" id="UP000235739"/>
    </source>
</evidence>
<evidence type="ECO:0008006" key="4">
    <source>
        <dbReference type="Google" id="ProtNLM"/>
    </source>
</evidence>
<organism evidence="2 3">
    <name type="scientific">Glutamicibacter arilaitensis</name>
    <dbReference type="NCBI Taxonomy" id="256701"/>
    <lineage>
        <taxon>Bacteria</taxon>
        <taxon>Bacillati</taxon>
        <taxon>Actinomycetota</taxon>
        <taxon>Actinomycetes</taxon>
        <taxon>Micrococcales</taxon>
        <taxon>Micrococcaceae</taxon>
        <taxon>Glutamicibacter</taxon>
    </lineage>
</organism>
<proteinExistence type="predicted"/>
<dbReference type="EMBL" id="PNQX01000002">
    <property type="protein sequence ID" value="PMQ19293.1"/>
    <property type="molecule type" value="Genomic_DNA"/>
</dbReference>
<feature type="region of interest" description="Disordered" evidence="1">
    <location>
        <begin position="456"/>
        <end position="475"/>
    </location>
</feature>
<name>A0A2N7RZI1_9MICC</name>
<sequence>MEVVRVLRELDASERSKFEEMLRTIRQRSPRNQLRRNLHDSKRRLDRVGFSVPPHMVDFQTPLGWGEKTVSVPSSRIRPEGFRLPGNGTELDELQEVFDGRYVSRSLRGAIKSSLRHGPAFVFTASGDTSAGDPEVIIAVRTAMQATCIQDSRTGIVTAALEVVSGNSVNMHVPGWILAIDRVDGRWVVVDEARQGHDVVGCEPFVWDWDVDRPFGRSRITRPLIGAMERGVRTLLRMEVTAEFFSAPQRSLLGASEEHFTDESGNRIDLWKAITGGVWALPDVWDDEEGKLVRAQLQQLSQASMQPHSEMFKSIGLQVSSETSMPMSYLGIQENQPASADAIRAAEADMLSLIEYQIELSYESAMLNLARKVLAVKRATSFAAIERVTRGLSIRFADPGTPTVAARSDAALKYVQAFPDGDPELAMELYGLSDDQIKRNTEYMRKSNAGSVLDRLVGGDVTGERPPAPSAPEDS</sequence>
<accession>A0A2N7RZI1</accession>
<protein>
    <recommendedName>
        <fullName evidence="4">Phage portal protein</fullName>
    </recommendedName>
</protein>
<feature type="compositionally biased region" description="Pro residues" evidence="1">
    <location>
        <begin position="466"/>
        <end position="475"/>
    </location>
</feature>